<dbReference type="STRING" id="706434.HMPREF9429_00677"/>
<proteinExistence type="predicted"/>
<feature type="signal peptide" evidence="1">
    <location>
        <begin position="1"/>
        <end position="22"/>
    </location>
</feature>
<keyword evidence="3" id="KW-1185">Reference proteome</keyword>
<protein>
    <submittedName>
        <fullName evidence="2">Uncharacterized protein</fullName>
    </submittedName>
</protein>
<dbReference type="HOGENOM" id="CLU_1324191_0_0_9"/>
<dbReference type="eggNOG" id="ENOG5033X2M">
    <property type="taxonomic scope" value="Bacteria"/>
</dbReference>
<dbReference type="OrthoDB" id="1623537at2"/>
<dbReference type="AlphaFoldDB" id="E2ZB51"/>
<accession>E2ZB51</accession>
<comment type="caution">
    <text evidence="2">The sequence shown here is derived from an EMBL/GenBank/DDBJ whole genome shotgun (WGS) entry which is preliminary data.</text>
</comment>
<evidence type="ECO:0000256" key="1">
    <source>
        <dbReference type="SAM" id="SignalP"/>
    </source>
</evidence>
<feature type="chain" id="PRO_5003166030" evidence="1">
    <location>
        <begin position="23"/>
        <end position="209"/>
    </location>
</feature>
<name>E2ZB51_9FIRM</name>
<gene>
    <name evidence="2" type="ORF">HMPREF9429_00677</name>
</gene>
<organism evidence="2 3">
    <name type="scientific">Megasphaera micronuciformis F0359</name>
    <dbReference type="NCBI Taxonomy" id="706434"/>
    <lineage>
        <taxon>Bacteria</taxon>
        <taxon>Bacillati</taxon>
        <taxon>Bacillota</taxon>
        <taxon>Negativicutes</taxon>
        <taxon>Veillonellales</taxon>
        <taxon>Veillonellaceae</taxon>
        <taxon>Megasphaera</taxon>
    </lineage>
</organism>
<dbReference type="Proteomes" id="UP000003195">
    <property type="component" value="Unassembled WGS sequence"/>
</dbReference>
<dbReference type="RefSeq" id="WP_006941575.1">
    <property type="nucleotide sequence ID" value="NZ_GL538191.1"/>
</dbReference>
<reference evidence="2 3" key="1">
    <citation type="submission" date="2010-08" db="EMBL/GenBank/DDBJ databases">
        <authorList>
            <person name="Weinstock G."/>
            <person name="Sodergren E."/>
            <person name="Clifton S."/>
            <person name="Fulton L."/>
            <person name="Fulton B."/>
            <person name="Courtney L."/>
            <person name="Fronick C."/>
            <person name="Harrison M."/>
            <person name="Strong C."/>
            <person name="Farmer C."/>
            <person name="Delahaunty K."/>
            <person name="Markovic C."/>
            <person name="Hall O."/>
            <person name="Minx P."/>
            <person name="Tomlinson C."/>
            <person name="Mitreva M."/>
            <person name="Hou S."/>
            <person name="Chen J."/>
            <person name="Wollam A."/>
            <person name="Pepin K.H."/>
            <person name="Johnson M."/>
            <person name="Bhonagiri V."/>
            <person name="Zhang X."/>
            <person name="Suruliraj S."/>
            <person name="Warren W."/>
            <person name="Chinwalla A."/>
            <person name="Mardis E.R."/>
            <person name="Wilson R.K."/>
        </authorList>
    </citation>
    <scope>NUCLEOTIDE SEQUENCE [LARGE SCALE GENOMIC DNA]</scope>
    <source>
        <strain evidence="2 3">F0359</strain>
    </source>
</reference>
<dbReference type="EMBL" id="AECS01000018">
    <property type="protein sequence ID" value="EFQ04471.1"/>
    <property type="molecule type" value="Genomic_DNA"/>
</dbReference>
<evidence type="ECO:0000313" key="3">
    <source>
        <dbReference type="Proteomes" id="UP000003195"/>
    </source>
</evidence>
<evidence type="ECO:0000313" key="2">
    <source>
        <dbReference type="EMBL" id="EFQ04471.1"/>
    </source>
</evidence>
<keyword evidence="1" id="KW-0732">Signal</keyword>
<sequence>MRIKTLACLALAVCIFAAPVSAKDKNKTADMFLNGWGNVAVPDSLYIQSGTQQLLIAQETGNDMTSYIAQALPGVTPHTYQLVKVYKGEFQYAYMMHYSLLSSDVKTLIGTDSITLTAMNDALTGRLPRNFYVAENMHGVKVNGNTYYIGTVNGDLFVNNGRFTEAVRILVAPRSSGADVILIFGQNEDSGDLLSTVTDILVRTKNTKK</sequence>